<evidence type="ECO:0000313" key="3">
    <source>
        <dbReference type="EMBL" id="SGY89471.1"/>
    </source>
</evidence>
<dbReference type="AlphaFoldDB" id="A0A1K9YU64"/>
<dbReference type="GeneID" id="61294763"/>
<feature type="compositionally biased region" description="Polar residues" evidence="1">
    <location>
        <begin position="435"/>
        <end position="450"/>
    </location>
</feature>
<evidence type="ECO:0000313" key="5">
    <source>
        <dbReference type="Proteomes" id="UP000183794"/>
    </source>
</evidence>
<reference evidence="3 5" key="1">
    <citation type="submission" date="2016-11" db="EMBL/GenBank/DDBJ databases">
        <authorList>
            <person name="Jaros S."/>
            <person name="Januszkiewicz K."/>
            <person name="Wedrychowicz H."/>
        </authorList>
    </citation>
    <scope>NUCLEOTIDE SEQUENCE [LARGE SCALE GENOMIC DNA]</scope>
    <source>
        <strain evidence="3">NVI 5450</strain>
    </source>
</reference>
<evidence type="ECO:0000313" key="4">
    <source>
        <dbReference type="Proteomes" id="UP000182660"/>
    </source>
</evidence>
<evidence type="ECO:0000256" key="1">
    <source>
        <dbReference type="SAM" id="MobiDB-lite"/>
    </source>
</evidence>
<feature type="region of interest" description="Disordered" evidence="1">
    <location>
        <begin position="435"/>
        <end position="474"/>
    </location>
</feature>
<protein>
    <submittedName>
        <fullName evidence="3">Uncharacterized protein</fullName>
    </submittedName>
</protein>
<dbReference type="EMBL" id="FPLD01000036">
    <property type="protein sequence ID" value="SGY89471.1"/>
    <property type="molecule type" value="Genomic_DNA"/>
</dbReference>
<reference evidence="2 4" key="2">
    <citation type="submission" date="2016-11" db="EMBL/GenBank/DDBJ databases">
        <authorList>
            <person name="Klemetsen T."/>
        </authorList>
    </citation>
    <scope>NUCLEOTIDE SEQUENCE [LARGE SCALE GENOMIC DNA]</scope>
    <source>
        <strain evidence="2">MT 2528</strain>
    </source>
</reference>
<dbReference type="RefSeq" id="WP_244534138.1">
    <property type="nucleotide sequence ID" value="NZ_CAWQZC010000050.1"/>
</dbReference>
<proteinExistence type="predicted"/>
<keyword evidence="4" id="KW-1185">Reference proteome</keyword>
<gene>
    <name evidence="2" type="ORF">MT2528_1026</name>
    <name evidence="3" type="ORF">NVI5450_0997</name>
</gene>
<dbReference type="Proteomes" id="UP000182660">
    <property type="component" value="Unassembled WGS sequence"/>
</dbReference>
<accession>A0A1K9YU64</accession>
<name>A0A1K9YU64_9GAMM</name>
<evidence type="ECO:0000313" key="2">
    <source>
        <dbReference type="EMBL" id="SGY86368.1"/>
    </source>
</evidence>
<organism evidence="3 5">
    <name type="scientific">Moritella viscosa</name>
    <dbReference type="NCBI Taxonomy" id="80854"/>
    <lineage>
        <taxon>Bacteria</taxon>
        <taxon>Pseudomonadati</taxon>
        <taxon>Pseudomonadota</taxon>
        <taxon>Gammaproteobacteria</taxon>
        <taxon>Alteromonadales</taxon>
        <taxon>Moritellaceae</taxon>
        <taxon>Moritella</taxon>
    </lineage>
</organism>
<dbReference type="EMBL" id="FPLJ01000030">
    <property type="protein sequence ID" value="SGY86368.1"/>
    <property type="molecule type" value="Genomic_DNA"/>
</dbReference>
<sequence>MNRKMESTYFIVPDHIAQSSSLSDAAFRLLVWMLCKKNKDRIADFSRFSLQSDKQHSITELINKNYLQQDDTGLYINNAIMYEDFKEQVEVPVSAPDPSLQYFQQVFDLVAEYSQKRLNFNNSKFRVRCDEFMRQGFTIDHIKVLCIQLNSRNPAFDWYELDSTELQHIKDVSAVNRVNAPARIQPVNNPASAARQPFQPTLSRQGVRHIQNQSGFMPSYHQIRQDPQKMADIKQVYDYWFSSKRLQMSQYIAPKQAHFEKLHSLLMLHSITELKRAVDGVDHRRDLVNKGRNFNDIFTNSGNIESLISLADSMEVSQADSPALRIFNYWLERTQTAAGINLRMTAEQRDRLILRLEVFTEADLKLAIDGAQVDPYYQSVNFAFGLLFKDDTSVHSLISLALNGKQDVSKASRKDSNLNKALADMGISKLTVGMTAQNGGQSRPQMNERTVTPAPLQKLPPRFIDPGFTDSDDD</sequence>
<dbReference type="Proteomes" id="UP000183794">
    <property type="component" value="Unassembled WGS sequence"/>
</dbReference>